<dbReference type="Proteomes" id="UP000494040">
    <property type="component" value="Unassembled WGS sequence"/>
</dbReference>
<feature type="compositionally biased region" description="Low complexity" evidence="3">
    <location>
        <begin position="664"/>
        <end position="674"/>
    </location>
</feature>
<accession>A0A8I6RJP9</accession>
<organism evidence="4 5">
    <name type="scientific">Cimex lectularius</name>
    <name type="common">Bed bug</name>
    <name type="synonym">Acanthia lectularia</name>
    <dbReference type="NCBI Taxonomy" id="79782"/>
    <lineage>
        <taxon>Eukaryota</taxon>
        <taxon>Metazoa</taxon>
        <taxon>Ecdysozoa</taxon>
        <taxon>Arthropoda</taxon>
        <taxon>Hexapoda</taxon>
        <taxon>Insecta</taxon>
        <taxon>Pterygota</taxon>
        <taxon>Neoptera</taxon>
        <taxon>Paraneoptera</taxon>
        <taxon>Hemiptera</taxon>
        <taxon>Heteroptera</taxon>
        <taxon>Panheteroptera</taxon>
        <taxon>Cimicomorpha</taxon>
        <taxon>Cimicidae</taxon>
        <taxon>Cimex</taxon>
    </lineage>
</organism>
<keyword evidence="5" id="KW-1185">Reference proteome</keyword>
<dbReference type="EnsemblMetazoa" id="XM_014389077.2">
    <property type="protein sequence ID" value="XP_014244563.1"/>
    <property type="gene ID" value="LOC106663868"/>
</dbReference>
<proteinExistence type="inferred from homology"/>
<feature type="region of interest" description="Disordered" evidence="3">
    <location>
        <begin position="654"/>
        <end position="675"/>
    </location>
</feature>
<evidence type="ECO:0000256" key="1">
    <source>
        <dbReference type="ARBA" id="ARBA00006180"/>
    </source>
</evidence>
<dbReference type="AlphaFoldDB" id="A0A8I6RJP9"/>
<dbReference type="GeneID" id="106663868"/>
<dbReference type="CTD" id="38714"/>
<feature type="compositionally biased region" description="Polar residues" evidence="3">
    <location>
        <begin position="702"/>
        <end position="719"/>
    </location>
</feature>
<feature type="region of interest" description="Disordered" evidence="3">
    <location>
        <begin position="694"/>
        <end position="735"/>
    </location>
</feature>
<dbReference type="InterPro" id="IPR007587">
    <property type="entry name" value="SAPS"/>
</dbReference>
<evidence type="ECO:0000256" key="2">
    <source>
        <dbReference type="ARBA" id="ARBA00023306"/>
    </source>
</evidence>
<protein>
    <recommendedName>
        <fullName evidence="6">Serine/threonine-protein phosphatase 6 regulatory subunit</fullName>
    </recommendedName>
</protein>
<dbReference type="RefSeq" id="XP_014244563.1">
    <property type="nucleotide sequence ID" value="XM_014389077.2"/>
</dbReference>
<sequence length="735" mass="83275">MFWNNNLSSPSIDTVLVKHDLKLGEILDHENIIQDLRSQNKKLLEFITRADVLNDLVTLVTEEPSLELDENERYRWPNLACEVLTTDVPLLNECLSEKDLLVKLFSFFESDPPLNPLLASFVSRTLSLLISRKIDQNWYSYQLTCLKVLEFLKSTENSSQLLLKHLGTSAIMDLTLKLLTQIEGDAMQKNLLDWIESVHLVENIVALFHPSVDADRQVNAAQLLCDTIEKLRANEIPANEYTVLNHIQSPEVIKKLLCNMFDEDEISESSIAGGISVLLTLLDTSPVESNVIVYRENPESYDSVKTSNPVLPEVISVIVPYLPKLHNLLINPPKKNPIKLACGLIEPPLGTTRLAVIKLISALIATNTLEVNEMLDKLNTVQVLLDLFFHYTWNNFLHTEVDKCLAFAINSPLAQETNPLITNIFVKCQLLKRILKAWEDNELDQGKGGKRRGYMGHLTNIANSIVNQKDGNLQVFLKQHVDDDTMNLWQNYVNGTLQPINKVHQRYLGGVHPAQNVNSDDQSHYRNIVFSSDAVMDFNNSSNFNDSVGIDKDELTSFDEMEGREKQFSDLCTKKDFSLDDMMRQSFMCDFNPWQQAETGDSSVNDGWADFANVIEQINCEPDFKNHVDDEGDSKEEKNCKENHVIMEDKCEVESGDLDKKSDNNANLNNFNKDAPNHEEELIDNFRYLSKQGMMSEIPEVPQSQGDGVNKSCSDSVPQQRVEESMKADAPQDPV</sequence>
<dbReference type="GO" id="GO:0005829">
    <property type="term" value="C:cytosol"/>
    <property type="evidence" value="ECO:0007669"/>
    <property type="project" value="TreeGrafter"/>
</dbReference>
<evidence type="ECO:0000313" key="4">
    <source>
        <dbReference type="EnsemblMetazoa" id="XP_014244563.1"/>
    </source>
</evidence>
<dbReference type="PANTHER" id="PTHR12634">
    <property type="entry name" value="SIT4 YEAST -ASSOCIATING PROTEIN-RELATED"/>
    <property type="match status" value="1"/>
</dbReference>
<evidence type="ECO:0000313" key="5">
    <source>
        <dbReference type="Proteomes" id="UP000494040"/>
    </source>
</evidence>
<evidence type="ECO:0008006" key="6">
    <source>
        <dbReference type="Google" id="ProtNLM"/>
    </source>
</evidence>
<dbReference type="Pfam" id="PF04499">
    <property type="entry name" value="SAPS"/>
    <property type="match status" value="2"/>
</dbReference>
<dbReference type="GO" id="GO:0005634">
    <property type="term" value="C:nucleus"/>
    <property type="evidence" value="ECO:0007669"/>
    <property type="project" value="TreeGrafter"/>
</dbReference>
<reference evidence="4" key="1">
    <citation type="submission" date="2022-01" db="UniProtKB">
        <authorList>
            <consortium name="EnsemblMetazoa"/>
        </authorList>
    </citation>
    <scope>IDENTIFICATION</scope>
</reference>
<dbReference type="PANTHER" id="PTHR12634:SF8">
    <property type="entry name" value="FIERY MOUNTAIN, ISOFORM D"/>
    <property type="match status" value="1"/>
</dbReference>
<dbReference type="GO" id="GO:0019888">
    <property type="term" value="F:protein phosphatase regulator activity"/>
    <property type="evidence" value="ECO:0007669"/>
    <property type="project" value="TreeGrafter"/>
</dbReference>
<dbReference type="GO" id="GO:0019903">
    <property type="term" value="F:protein phosphatase binding"/>
    <property type="evidence" value="ECO:0007669"/>
    <property type="project" value="InterPro"/>
</dbReference>
<dbReference type="OMA" id="ECKSHNP"/>
<name>A0A8I6RJP9_CIMLE</name>
<keyword evidence="2" id="KW-0131">Cell cycle</keyword>
<comment type="similarity">
    <text evidence="1">Belongs to the SAPS family.</text>
</comment>
<dbReference type="KEGG" id="clec:106663868"/>
<feature type="compositionally biased region" description="Basic and acidic residues" evidence="3">
    <location>
        <begin position="654"/>
        <end position="663"/>
    </location>
</feature>
<dbReference type="OrthoDB" id="295029at2759"/>
<evidence type="ECO:0000256" key="3">
    <source>
        <dbReference type="SAM" id="MobiDB-lite"/>
    </source>
</evidence>